<keyword evidence="4" id="KW-1185">Reference proteome</keyword>
<dbReference type="InterPro" id="IPR003593">
    <property type="entry name" value="AAA+_ATPase"/>
</dbReference>
<organism evidence="3 4">
    <name type="scientific">Methylomarinum roseum</name>
    <dbReference type="NCBI Taxonomy" id="3067653"/>
    <lineage>
        <taxon>Bacteria</taxon>
        <taxon>Pseudomonadati</taxon>
        <taxon>Pseudomonadota</taxon>
        <taxon>Gammaproteobacteria</taxon>
        <taxon>Methylococcales</taxon>
        <taxon>Methylococcaceae</taxon>
        <taxon>Methylomarinum</taxon>
    </lineage>
</organism>
<proteinExistence type="predicted"/>
<name>A0AAU7NPF3_9GAMM</name>
<dbReference type="SUPFAM" id="SSF52540">
    <property type="entry name" value="P-loop containing nucleoside triphosphate hydrolases"/>
    <property type="match status" value="1"/>
</dbReference>
<dbReference type="PANTHER" id="PTHR35894">
    <property type="entry name" value="GENERAL SECRETION PATHWAY PROTEIN A-RELATED"/>
    <property type="match status" value="1"/>
</dbReference>
<accession>A0AAU7NPF3</accession>
<dbReference type="Pfam" id="PF13401">
    <property type="entry name" value="AAA_22"/>
    <property type="match status" value="1"/>
</dbReference>
<dbReference type="RefSeq" id="WP_349431046.1">
    <property type="nucleotide sequence ID" value="NZ_CP157743.1"/>
</dbReference>
<evidence type="ECO:0000259" key="2">
    <source>
        <dbReference type="SMART" id="SM00382"/>
    </source>
</evidence>
<dbReference type="SMART" id="SM00382">
    <property type="entry name" value="AAA"/>
    <property type="match status" value="1"/>
</dbReference>
<evidence type="ECO:0000313" key="4">
    <source>
        <dbReference type="Proteomes" id="UP001225378"/>
    </source>
</evidence>
<evidence type="ECO:0000256" key="1">
    <source>
        <dbReference type="SAM" id="Coils"/>
    </source>
</evidence>
<evidence type="ECO:0000313" key="3">
    <source>
        <dbReference type="EMBL" id="XBS18850.1"/>
    </source>
</evidence>
<dbReference type="AlphaFoldDB" id="A0AAU7NPF3"/>
<dbReference type="InterPro" id="IPR027417">
    <property type="entry name" value="P-loop_NTPase"/>
</dbReference>
<dbReference type="EMBL" id="CP157743">
    <property type="protein sequence ID" value="XBS18850.1"/>
    <property type="molecule type" value="Genomic_DNA"/>
</dbReference>
<dbReference type="GO" id="GO:0016887">
    <property type="term" value="F:ATP hydrolysis activity"/>
    <property type="evidence" value="ECO:0007669"/>
    <property type="project" value="InterPro"/>
</dbReference>
<keyword evidence="1" id="KW-0175">Coiled coil</keyword>
<dbReference type="InterPro" id="IPR049945">
    <property type="entry name" value="AAA_22"/>
</dbReference>
<dbReference type="PANTHER" id="PTHR35894:SF1">
    <property type="entry name" value="PHOSPHORIBULOKINASE _ URIDINE KINASE FAMILY"/>
    <property type="match status" value="1"/>
</dbReference>
<dbReference type="InterPro" id="IPR052026">
    <property type="entry name" value="ExeA_AAA_ATPase_DNA-bind"/>
</dbReference>
<dbReference type="Proteomes" id="UP001225378">
    <property type="component" value="Chromosome"/>
</dbReference>
<reference evidence="3 4" key="1">
    <citation type="journal article" date="2024" name="Microbiology">
        <title>Methylomarinum rosea sp. nov., a novel halophilic methanotrophic bacterium from the hypersaline Lake Elton.</title>
        <authorList>
            <person name="Suleimanov R.Z."/>
            <person name="Oshkin I.Y."/>
            <person name="Danilova O.V."/>
            <person name="Suzina N.E."/>
            <person name="Dedysh S.N."/>
        </authorList>
    </citation>
    <scope>NUCLEOTIDE SEQUENCE [LARGE SCALE GENOMIC DNA]</scope>
    <source>
        <strain evidence="3 4">Ch1-1</strain>
    </source>
</reference>
<protein>
    <submittedName>
        <fullName evidence="3">AAA family ATPase</fullName>
    </submittedName>
</protein>
<sequence length="339" mass="38300">MYKNFYKLSKNPFQLNADPSFFFDSSGHKRAKAYLRYGLAQGEGFVVVTGIPGTGKTMLVKELGKFLENDQSVIIGSLVSSNVGAEDTLRMLAATFAIAYELDDGKAVLLNRIETFFKEKAKQGKRILLIVDEAQNLPNQSIEELRMLSNYEWEGNIIFQTFLIGQEELGKRIFAADMEQVRQRIVATYQLKSLNADETKEYILFRLQKAGWQGNPQFHDEAIAAVHAFSKGIPRRINTVCDRLLLYGFLEELRQIDLQATKKVIAEIMEDSQAIKAQKQQVTTERLAGTTEANGSLEQRVAALEEAVSELSNKLKKEQALLRKAILIQLDMDDVYDDD</sequence>
<feature type="domain" description="AAA+ ATPase" evidence="2">
    <location>
        <begin position="42"/>
        <end position="250"/>
    </location>
</feature>
<dbReference type="KEGG" id="mech:Q9L42_010730"/>
<gene>
    <name evidence="3" type="ORF">Q9L42_010730</name>
</gene>
<dbReference type="Gene3D" id="3.40.50.300">
    <property type="entry name" value="P-loop containing nucleotide triphosphate hydrolases"/>
    <property type="match status" value="1"/>
</dbReference>
<feature type="coiled-coil region" evidence="1">
    <location>
        <begin position="287"/>
        <end position="321"/>
    </location>
</feature>